<evidence type="ECO:0000313" key="2">
    <source>
        <dbReference type="EMBL" id="KAK4829242.1"/>
    </source>
</evidence>
<accession>A0AAN7NPK7</accession>
<organism evidence="2 3">
    <name type="scientific">Mycteria americana</name>
    <name type="common">Wood stork</name>
    <dbReference type="NCBI Taxonomy" id="33587"/>
    <lineage>
        <taxon>Eukaryota</taxon>
        <taxon>Metazoa</taxon>
        <taxon>Chordata</taxon>
        <taxon>Craniata</taxon>
        <taxon>Vertebrata</taxon>
        <taxon>Euteleostomi</taxon>
        <taxon>Archelosauria</taxon>
        <taxon>Archosauria</taxon>
        <taxon>Dinosauria</taxon>
        <taxon>Saurischia</taxon>
        <taxon>Theropoda</taxon>
        <taxon>Coelurosauria</taxon>
        <taxon>Aves</taxon>
        <taxon>Neognathae</taxon>
        <taxon>Neoaves</taxon>
        <taxon>Aequornithes</taxon>
        <taxon>Ciconiiformes</taxon>
        <taxon>Ciconiidae</taxon>
        <taxon>Mycteria</taxon>
    </lineage>
</organism>
<gene>
    <name evidence="2" type="ORF">QYF61_002507</name>
</gene>
<feature type="region of interest" description="Disordered" evidence="1">
    <location>
        <begin position="58"/>
        <end position="84"/>
    </location>
</feature>
<proteinExistence type="predicted"/>
<protein>
    <submittedName>
        <fullName evidence="2">Uncharacterized protein</fullName>
    </submittedName>
</protein>
<evidence type="ECO:0000313" key="3">
    <source>
        <dbReference type="Proteomes" id="UP001333110"/>
    </source>
</evidence>
<feature type="compositionally biased region" description="Polar residues" evidence="1">
    <location>
        <begin position="58"/>
        <end position="67"/>
    </location>
</feature>
<comment type="caution">
    <text evidence="2">The sequence shown here is derived from an EMBL/GenBank/DDBJ whole genome shotgun (WGS) entry which is preliminary data.</text>
</comment>
<evidence type="ECO:0000256" key="1">
    <source>
        <dbReference type="SAM" id="MobiDB-lite"/>
    </source>
</evidence>
<dbReference type="AlphaFoldDB" id="A0AAN7NPK7"/>
<keyword evidence="3" id="KW-1185">Reference proteome</keyword>
<sequence>MASGCAKGGLNWLSGKISSLKGLSSIGTGCPGKWLSHHPWSLHWQSLFPHLLSGWTSRQGLGKQSPSHCKRRSGLRPPVEPEHT</sequence>
<dbReference type="Proteomes" id="UP001333110">
    <property type="component" value="Unassembled WGS sequence"/>
</dbReference>
<name>A0AAN7NPK7_MYCAM</name>
<dbReference type="EMBL" id="JAUNZN010000001">
    <property type="protein sequence ID" value="KAK4829242.1"/>
    <property type="molecule type" value="Genomic_DNA"/>
</dbReference>
<reference evidence="2 3" key="1">
    <citation type="journal article" date="2023" name="J. Hered.">
        <title>Chromosome-level genome of the wood stork (Mycteria americana) provides insight into avian chromosome evolution.</title>
        <authorList>
            <person name="Flamio R. Jr."/>
            <person name="Ramstad K.M."/>
        </authorList>
    </citation>
    <scope>NUCLEOTIDE SEQUENCE [LARGE SCALE GENOMIC DNA]</scope>
    <source>
        <strain evidence="2">JAX WOST 10</strain>
    </source>
</reference>